<dbReference type="AlphaFoldDB" id="A0A2W5F970"/>
<organism evidence="1 2">
    <name type="scientific">Pseudopedobacter saltans</name>
    <dbReference type="NCBI Taxonomy" id="151895"/>
    <lineage>
        <taxon>Bacteria</taxon>
        <taxon>Pseudomonadati</taxon>
        <taxon>Bacteroidota</taxon>
        <taxon>Sphingobacteriia</taxon>
        <taxon>Sphingobacteriales</taxon>
        <taxon>Sphingobacteriaceae</taxon>
        <taxon>Pseudopedobacter</taxon>
    </lineage>
</organism>
<dbReference type="Proteomes" id="UP000249645">
    <property type="component" value="Unassembled WGS sequence"/>
</dbReference>
<name>A0A2W5F970_9SPHI</name>
<dbReference type="SUPFAM" id="SSF82185">
    <property type="entry name" value="Histone H3 K4-specific methyltransferase SET7/9 N-terminal domain"/>
    <property type="match status" value="1"/>
</dbReference>
<evidence type="ECO:0000313" key="2">
    <source>
        <dbReference type="Proteomes" id="UP000249645"/>
    </source>
</evidence>
<sequence>MKYGLIVFFFIAALNTIAQNKTDANGLKQGYWHINMPEKYGEPAYQDKGYYKDGKKEGIWLHLSDMGDTLAIERYKYGNKNGISKYYNLEGIVRVESWIARNPDNPYDTIDVYDINDPNKIEKKVVKIEGSSVKHGKWIYYYPGGRMVEREEKYVLGQLQNDAPLQNKTVKATTDTSSKKIKIIPKEVLKYEKENSGKKKIKVRTGSTGL</sequence>
<dbReference type="EMBL" id="QFOI01000031">
    <property type="protein sequence ID" value="PZP51423.1"/>
    <property type="molecule type" value="Genomic_DNA"/>
</dbReference>
<evidence type="ECO:0008006" key="3">
    <source>
        <dbReference type="Google" id="ProtNLM"/>
    </source>
</evidence>
<gene>
    <name evidence="1" type="ORF">DI598_03225</name>
</gene>
<accession>A0A2W5F970</accession>
<protein>
    <recommendedName>
        <fullName evidence="3">MORN repeat variant</fullName>
    </recommendedName>
</protein>
<proteinExistence type="predicted"/>
<evidence type="ECO:0000313" key="1">
    <source>
        <dbReference type="EMBL" id="PZP51423.1"/>
    </source>
</evidence>
<comment type="caution">
    <text evidence="1">The sequence shown here is derived from an EMBL/GenBank/DDBJ whole genome shotgun (WGS) entry which is preliminary data.</text>
</comment>
<reference evidence="1 2" key="1">
    <citation type="submission" date="2017-11" db="EMBL/GenBank/DDBJ databases">
        <title>Infants hospitalized years apart are colonized by the same room-sourced microbial strains.</title>
        <authorList>
            <person name="Brooks B."/>
            <person name="Olm M.R."/>
            <person name="Firek B.A."/>
            <person name="Baker R."/>
            <person name="Thomas B.C."/>
            <person name="Morowitz M.J."/>
            <person name="Banfield J.F."/>
        </authorList>
    </citation>
    <scope>NUCLEOTIDE SEQUENCE [LARGE SCALE GENOMIC DNA]</scope>
    <source>
        <strain evidence="1">S2_009_000_R2_76</strain>
    </source>
</reference>